<sequence>MSGGLLRRDANVIPLIPDEVVSDPPAEHLGDSGERWASLTAGLLLRVKVERSFNLLRHYSTETEVRFNLAGLFPLLRYHGAMSHVPLPSDRPLLRRDAERNRQRILAAARRLIAWRGLNVGYEEIAREADVGVGTVYRRFPTRDELFHELFQDRVDAVVEILEEALAVKDPWEGLCEFLRRDFELQAHDRGLREFILSGVGSTEQGRRSRERIQPLVTELVERAQAAGYLRSGIGESDIAIILTMIGGLMDASLHVDPDLWRRYLAMVLNGIRRDDRDEEIPGTPPAPPEVERILAAWVAPRRSQG</sequence>
<keyword evidence="1" id="KW-0805">Transcription regulation</keyword>
<dbReference type="InterPro" id="IPR001647">
    <property type="entry name" value="HTH_TetR"/>
</dbReference>
<dbReference type="PROSITE" id="PS50977">
    <property type="entry name" value="HTH_TETR_2"/>
    <property type="match status" value="1"/>
</dbReference>
<dbReference type="PANTHER" id="PTHR30055:SF234">
    <property type="entry name" value="HTH-TYPE TRANSCRIPTIONAL REGULATOR BETI"/>
    <property type="match status" value="1"/>
</dbReference>
<evidence type="ECO:0000313" key="6">
    <source>
        <dbReference type="EMBL" id="CAA9420479.1"/>
    </source>
</evidence>
<name>A0A6J4PSF0_9ACTN</name>
<dbReference type="InterPro" id="IPR049445">
    <property type="entry name" value="TetR_SbtR-like_C"/>
</dbReference>
<dbReference type="PANTHER" id="PTHR30055">
    <property type="entry name" value="HTH-TYPE TRANSCRIPTIONAL REGULATOR RUTR"/>
    <property type="match status" value="1"/>
</dbReference>
<evidence type="ECO:0000256" key="4">
    <source>
        <dbReference type="PROSITE-ProRule" id="PRU00335"/>
    </source>
</evidence>
<evidence type="ECO:0000256" key="2">
    <source>
        <dbReference type="ARBA" id="ARBA00023125"/>
    </source>
</evidence>
<dbReference type="EMBL" id="CADCVB010000077">
    <property type="protein sequence ID" value="CAA9420479.1"/>
    <property type="molecule type" value="Genomic_DNA"/>
</dbReference>
<dbReference type="Pfam" id="PF21597">
    <property type="entry name" value="TetR_C_43"/>
    <property type="match status" value="1"/>
</dbReference>
<dbReference type="Pfam" id="PF00440">
    <property type="entry name" value="TetR_N"/>
    <property type="match status" value="1"/>
</dbReference>
<dbReference type="PRINTS" id="PR00455">
    <property type="entry name" value="HTHTETR"/>
</dbReference>
<reference evidence="6" key="1">
    <citation type="submission" date="2020-02" db="EMBL/GenBank/DDBJ databases">
        <authorList>
            <person name="Meier V. D."/>
        </authorList>
    </citation>
    <scope>NUCLEOTIDE SEQUENCE</scope>
    <source>
        <strain evidence="6">AVDCRST_MAG78</strain>
    </source>
</reference>
<dbReference type="SUPFAM" id="SSF48498">
    <property type="entry name" value="Tetracyclin repressor-like, C-terminal domain"/>
    <property type="match status" value="1"/>
</dbReference>
<feature type="domain" description="HTH tetR-type" evidence="5">
    <location>
        <begin position="99"/>
        <end position="158"/>
    </location>
</feature>
<proteinExistence type="predicted"/>
<dbReference type="Gene3D" id="1.10.357.10">
    <property type="entry name" value="Tetracycline Repressor, domain 2"/>
    <property type="match status" value="1"/>
</dbReference>
<dbReference type="GO" id="GO:0003700">
    <property type="term" value="F:DNA-binding transcription factor activity"/>
    <property type="evidence" value="ECO:0007669"/>
    <property type="project" value="TreeGrafter"/>
</dbReference>
<gene>
    <name evidence="6" type="ORF">AVDCRST_MAG78-997</name>
</gene>
<dbReference type="AlphaFoldDB" id="A0A6J4PSF0"/>
<dbReference type="InterPro" id="IPR050109">
    <property type="entry name" value="HTH-type_TetR-like_transc_reg"/>
</dbReference>
<dbReference type="GO" id="GO:0000976">
    <property type="term" value="F:transcription cis-regulatory region binding"/>
    <property type="evidence" value="ECO:0007669"/>
    <property type="project" value="TreeGrafter"/>
</dbReference>
<dbReference type="InterPro" id="IPR009057">
    <property type="entry name" value="Homeodomain-like_sf"/>
</dbReference>
<evidence type="ECO:0000256" key="3">
    <source>
        <dbReference type="ARBA" id="ARBA00023163"/>
    </source>
</evidence>
<keyword evidence="2 4" id="KW-0238">DNA-binding</keyword>
<feature type="DNA-binding region" description="H-T-H motif" evidence="4">
    <location>
        <begin position="121"/>
        <end position="140"/>
    </location>
</feature>
<accession>A0A6J4PSF0</accession>
<evidence type="ECO:0000259" key="5">
    <source>
        <dbReference type="PROSITE" id="PS50977"/>
    </source>
</evidence>
<dbReference type="InterPro" id="IPR036271">
    <property type="entry name" value="Tet_transcr_reg_TetR-rel_C_sf"/>
</dbReference>
<protein>
    <submittedName>
        <fullName evidence="6">Transcriptional regulator, AcrR family</fullName>
    </submittedName>
</protein>
<evidence type="ECO:0000256" key="1">
    <source>
        <dbReference type="ARBA" id="ARBA00023015"/>
    </source>
</evidence>
<organism evidence="6">
    <name type="scientific">uncultured Rubrobacteraceae bacterium</name>
    <dbReference type="NCBI Taxonomy" id="349277"/>
    <lineage>
        <taxon>Bacteria</taxon>
        <taxon>Bacillati</taxon>
        <taxon>Actinomycetota</taxon>
        <taxon>Rubrobacteria</taxon>
        <taxon>Rubrobacterales</taxon>
        <taxon>Rubrobacteraceae</taxon>
        <taxon>environmental samples</taxon>
    </lineage>
</organism>
<keyword evidence="3" id="KW-0804">Transcription</keyword>
<dbReference type="SUPFAM" id="SSF46689">
    <property type="entry name" value="Homeodomain-like"/>
    <property type="match status" value="1"/>
</dbReference>